<proteinExistence type="predicted"/>
<feature type="coiled-coil region" evidence="1">
    <location>
        <begin position="226"/>
        <end position="253"/>
    </location>
</feature>
<name>A0A7M1S0F9_9CAUD</name>
<evidence type="ECO:0000256" key="1">
    <source>
        <dbReference type="SAM" id="Coils"/>
    </source>
</evidence>
<keyword evidence="2" id="KW-0812">Transmembrane</keyword>
<reference evidence="3 4" key="1">
    <citation type="submission" date="2020-07" db="EMBL/GenBank/DDBJ databases">
        <title>Taxonomic proposal: Crassvirales, a new order of highly abundant and diverse bacterial viruses.</title>
        <authorList>
            <person name="Shkoporov A.N."/>
            <person name="Stockdale S.R."/>
            <person name="Guerin E."/>
            <person name="Ross R.P."/>
            <person name="Hill C."/>
        </authorList>
    </citation>
    <scope>NUCLEOTIDE SEQUENCE [LARGE SCALE GENOMIC DNA]</scope>
</reference>
<feature type="transmembrane region" description="Helical" evidence="2">
    <location>
        <begin position="48"/>
        <end position="69"/>
    </location>
</feature>
<accession>A0A7M1S0F9</accession>
<keyword evidence="1" id="KW-0175">Coiled coil</keyword>
<keyword evidence="2" id="KW-0472">Membrane</keyword>
<dbReference type="GeneID" id="65131568"/>
<dbReference type="Proteomes" id="UP000594057">
    <property type="component" value="Segment"/>
</dbReference>
<evidence type="ECO:0000313" key="3">
    <source>
        <dbReference type="EMBL" id="QOR60098.1"/>
    </source>
</evidence>
<evidence type="ECO:0000256" key="2">
    <source>
        <dbReference type="SAM" id="Phobius"/>
    </source>
</evidence>
<protein>
    <submittedName>
        <fullName evidence="3">Spike protein/glycoprotein</fullName>
    </submittedName>
</protein>
<keyword evidence="4" id="KW-1185">Reference proteome</keyword>
<evidence type="ECO:0000313" key="4">
    <source>
        <dbReference type="Proteomes" id="UP000594057"/>
    </source>
</evidence>
<dbReference type="EMBL" id="MT774405">
    <property type="protein sequence ID" value="QOR60098.1"/>
    <property type="molecule type" value="Genomic_DNA"/>
</dbReference>
<keyword evidence="2" id="KW-1133">Transmembrane helix</keyword>
<dbReference type="KEGG" id="vg:65131568"/>
<organism evidence="3 4">
    <name type="scientific">uncultured phage cr115_1</name>
    <dbReference type="NCBI Taxonomy" id="2772089"/>
    <lineage>
        <taxon>Viruses</taxon>
        <taxon>Duplodnaviria</taxon>
        <taxon>Heunggongvirae</taxon>
        <taxon>Uroviricota</taxon>
        <taxon>Caudoviricetes</taxon>
        <taxon>Crassvirales</taxon>
        <taxon>Suoliviridae</taxon>
        <taxon>Uncouvirinae</taxon>
        <taxon>Birpovirus</taxon>
        <taxon>Birpovirus hiberniae</taxon>
    </lineage>
</organism>
<dbReference type="RefSeq" id="YP_010113071.1">
    <property type="nucleotide sequence ID" value="NC_055898.1"/>
</dbReference>
<sequence length="306" mass="32514">MLEDRIIVQDRGIDAGLAALILNANKGNMDPAALMAMMNNGGFGGNGGWWWIWIILIFFCWGGFGGNGFGGRNAGALASELNSDANTNLLMQAINGNKDAINSLATTLNCDINSVQTALNTINSGVSQISCDTKLSSCEVINAITSGNASLASQLASCCCNVRESISGVNNNITKMGYENQLSVCNQTNTLQNAITNGFNSLMADNASKFNIVGAKIDAQTQIINDKFCQLEMREMQNKIDALREDKQALQLSASQQAQTANIVNQIRPCPVPAYLTCNPFGCLGGLNDYGYGYGYGYNNGCGCGC</sequence>